<dbReference type="GO" id="GO:0008270">
    <property type="term" value="F:zinc ion binding"/>
    <property type="evidence" value="ECO:0007669"/>
    <property type="project" value="UniProtKB-KW"/>
</dbReference>
<accession>A0A836C1P5</accession>
<dbReference type="PANTHER" id="PTHR16306:SF0">
    <property type="entry name" value="TRANSLIN-ASSOCIATED FACTOR X-INTERACTING PROTEIN 1"/>
    <property type="match status" value="1"/>
</dbReference>
<feature type="region of interest" description="Disordered" evidence="4">
    <location>
        <begin position="1127"/>
        <end position="1151"/>
    </location>
</feature>
<gene>
    <name evidence="6" type="ORF">HYH03_004732</name>
</gene>
<dbReference type="GO" id="GO:0005737">
    <property type="term" value="C:cytoplasm"/>
    <property type="evidence" value="ECO:0007669"/>
    <property type="project" value="TreeGrafter"/>
</dbReference>
<feature type="region of interest" description="Disordered" evidence="4">
    <location>
        <begin position="243"/>
        <end position="274"/>
    </location>
</feature>
<feature type="compositionally biased region" description="Low complexity" evidence="4">
    <location>
        <begin position="1196"/>
        <end position="1213"/>
    </location>
</feature>
<evidence type="ECO:0000256" key="2">
    <source>
        <dbReference type="ARBA" id="ARBA00022771"/>
    </source>
</evidence>
<dbReference type="Pfam" id="PF01753">
    <property type="entry name" value="zf-MYND"/>
    <property type="match status" value="1"/>
</dbReference>
<evidence type="ECO:0000256" key="3">
    <source>
        <dbReference type="ARBA" id="ARBA00022833"/>
    </source>
</evidence>
<feature type="region of interest" description="Disordered" evidence="4">
    <location>
        <begin position="1175"/>
        <end position="1231"/>
    </location>
</feature>
<keyword evidence="2" id="KW-0863">Zinc-finger</keyword>
<feature type="domain" description="MYND-type" evidence="5">
    <location>
        <begin position="768"/>
        <end position="800"/>
    </location>
</feature>
<protein>
    <recommendedName>
        <fullName evidence="5">MYND-type domain-containing protein</fullName>
    </recommendedName>
</protein>
<dbReference type="AlphaFoldDB" id="A0A836C1P5"/>
<proteinExistence type="predicted"/>
<feature type="compositionally biased region" description="Pro residues" evidence="4">
    <location>
        <begin position="1133"/>
        <end position="1144"/>
    </location>
</feature>
<evidence type="ECO:0000259" key="5">
    <source>
        <dbReference type="Pfam" id="PF01753"/>
    </source>
</evidence>
<evidence type="ECO:0000313" key="6">
    <source>
        <dbReference type="EMBL" id="KAG2497141.1"/>
    </source>
</evidence>
<reference evidence="6" key="1">
    <citation type="journal article" date="2020" name="bioRxiv">
        <title>Comparative genomics of Chlamydomonas.</title>
        <authorList>
            <person name="Craig R.J."/>
            <person name="Hasan A.R."/>
            <person name="Ness R.W."/>
            <person name="Keightley P.D."/>
        </authorList>
    </citation>
    <scope>NUCLEOTIDE SEQUENCE</scope>
    <source>
        <strain evidence="6">CCAP 11/70</strain>
    </source>
</reference>
<keyword evidence="7" id="KW-1185">Reference proteome</keyword>
<keyword evidence="1" id="KW-0479">Metal-binding</keyword>
<evidence type="ECO:0000313" key="7">
    <source>
        <dbReference type="Proteomes" id="UP000612055"/>
    </source>
</evidence>
<comment type="caution">
    <text evidence="6">The sequence shown here is derived from an EMBL/GenBank/DDBJ whole genome shotgun (WGS) entry which is preliminary data.</text>
</comment>
<dbReference type="PANTHER" id="PTHR16306">
    <property type="entry name" value="TRANSLIN-ASSOCIATED FACTOR X-INTERACTING PROTEIN 1"/>
    <property type="match status" value="1"/>
</dbReference>
<dbReference type="InterPro" id="IPR002893">
    <property type="entry name" value="Znf_MYND"/>
</dbReference>
<organism evidence="6 7">
    <name type="scientific">Edaphochlamys debaryana</name>
    <dbReference type="NCBI Taxonomy" id="47281"/>
    <lineage>
        <taxon>Eukaryota</taxon>
        <taxon>Viridiplantae</taxon>
        <taxon>Chlorophyta</taxon>
        <taxon>core chlorophytes</taxon>
        <taxon>Chlorophyceae</taxon>
        <taxon>CS clade</taxon>
        <taxon>Chlamydomonadales</taxon>
        <taxon>Chlamydomonadales incertae sedis</taxon>
        <taxon>Edaphochlamys</taxon>
    </lineage>
</organism>
<sequence>MDAATTLQGVIARVFDVGIGPASAAVSKVQQEVAMLMLRMGILGRLSRVLALHPHPPASPASSATPPSPAWLHAAWTGYVSAILLLIDGLVQASLSASDCGAYRAMGLATELADRSRLFEHAARSTLLQAQAKAGNYPDLLQHAYNTVELLGAAYSNSPFGSDRRAFCEALLRGPAVQHLLFVHTTSALHHLDAGPLYGMPQSAVLPTFWVGMPPRIGPHVPVMVDVVDAALSTWTGMHITHSFRNQSPGCSSTSGGGGGGGSSSRTAPLPPLPPAGAVRALGMQLASAAAWELETSSRVAPHLRLPLPQAVLDGAPRPVGRLQQQDAQPLRSLAAALEAGVLPLTEALIRRRATAAGNAQGSNAILTTFLPGNEIEFRQRLVGLLAYGEPTAAASFMVTGAKLLSRVQLPPPAAGGARQQQAAPAYEEAESCGFLEHLLSRSYAAMHPEAAAVADAQGVQPGWWRGAWGRTAAGAGAGGVGGSGGGSGGGGGGGGSSAAALAAALRAELCATPLRQLLTLTSFTLGRWLPAASRVATEALEQILGNPLRASTHSDQVGFAGALAFHVLSSAHLMAASATLRVEAGLEAAAAEWEQLLLEDIDVWRCLDALTRVHGLGPKAPALDTAMASAVETAVCALSIGFPKQAKLALLRSKPRGGCEARAAAYCAPLMRALEQALRRAPRQMQPAPFNYCRPGVGLAMAQTMGKNAGWSSFELMPEVASELAECSFLQLLPPPSLAERALGLPPRCSHRGCGGMVGDSEALAGPLLRCSGRCGGAAAYCCVACQKADWAAGHKAACGNVPAYRAERVAARTVSVVFEARFPSQCLHVARGRPQQLSAALLRALTLGGSMADAPALVGAWEFKQAASLAVHARREARFTLPQFEALKLRLNERSELSADGRAFLAAAPVIRFLASRGTLAACLPVRPLPDPPFGIYTAGWHAATTVVGALSQLRAAIPDVLSVIPFRDLLSGGCYGDRYCALVPAGTDLGLGPGETSFTLALVTEGCPDELLECYCISHDEYLAMEAAPAARAAPAAPAAGVPTWATVAAAEPGQDPAVVADAAQEAAFALVQRQTAVAAAEAAAEAGAAAAAAAAAAASGGSAAGGSGEGRGGAAAAAPGPAALALGAPPGPAGPLPGDPQEPMAVDTGADPLLLASLLAVAAPDAARGLPLAPDPKRARAAPPAAAPTGPPAAAGAADSAGDTTMADTPCAGQRGGPSPAPPDPTV</sequence>
<name>A0A836C1P5_9CHLO</name>
<evidence type="ECO:0000256" key="1">
    <source>
        <dbReference type="ARBA" id="ARBA00022723"/>
    </source>
</evidence>
<dbReference type="Gene3D" id="6.10.140.2220">
    <property type="match status" value="1"/>
</dbReference>
<evidence type="ECO:0000256" key="4">
    <source>
        <dbReference type="SAM" id="MobiDB-lite"/>
    </source>
</evidence>
<dbReference type="Proteomes" id="UP000612055">
    <property type="component" value="Unassembled WGS sequence"/>
</dbReference>
<keyword evidence="3" id="KW-0862">Zinc</keyword>
<dbReference type="EMBL" id="JAEHOE010000015">
    <property type="protein sequence ID" value="KAG2497141.1"/>
    <property type="molecule type" value="Genomic_DNA"/>
</dbReference>